<accession>A0ABW2L496</accession>
<comment type="similarity">
    <text evidence="1 4 6">Belongs to the pyrroline-5-carboxylate reductase family.</text>
</comment>
<dbReference type="Proteomes" id="UP001596472">
    <property type="component" value="Unassembled WGS sequence"/>
</dbReference>
<comment type="pathway">
    <text evidence="4 6">Amino-acid biosynthesis; L-proline biosynthesis; L-proline from L-glutamate 5-semialdehyde: step 1/1.</text>
</comment>
<evidence type="ECO:0000259" key="8">
    <source>
        <dbReference type="Pfam" id="PF14748"/>
    </source>
</evidence>
<feature type="domain" description="Pyrroline-5-carboxylate reductase catalytic N-terminal" evidence="7">
    <location>
        <begin position="2"/>
        <end position="96"/>
    </location>
</feature>
<dbReference type="SUPFAM" id="SSF51735">
    <property type="entry name" value="NAD(P)-binding Rossmann-fold domains"/>
    <property type="match status" value="1"/>
</dbReference>
<name>A0ABW2L496_9BACT</name>
<dbReference type="PROSITE" id="PS00521">
    <property type="entry name" value="P5CR"/>
    <property type="match status" value="1"/>
</dbReference>
<proteinExistence type="inferred from homology"/>
<evidence type="ECO:0000256" key="3">
    <source>
        <dbReference type="ARBA" id="ARBA00023002"/>
    </source>
</evidence>
<dbReference type="Pfam" id="PF14748">
    <property type="entry name" value="P5CR_dimer"/>
    <property type="match status" value="1"/>
</dbReference>
<keyword evidence="4 6" id="KW-0028">Amino-acid biosynthesis</keyword>
<dbReference type="Gene3D" id="1.10.3730.10">
    <property type="entry name" value="ProC C-terminal domain-like"/>
    <property type="match status" value="1"/>
</dbReference>
<evidence type="ECO:0000256" key="6">
    <source>
        <dbReference type="RuleBase" id="RU003903"/>
    </source>
</evidence>
<evidence type="ECO:0000259" key="7">
    <source>
        <dbReference type="Pfam" id="PF03807"/>
    </source>
</evidence>
<evidence type="ECO:0000256" key="5">
    <source>
        <dbReference type="NCBIfam" id="TIGR00112"/>
    </source>
</evidence>
<evidence type="ECO:0000256" key="4">
    <source>
        <dbReference type="HAMAP-Rule" id="MF_01925"/>
    </source>
</evidence>
<dbReference type="InterPro" id="IPR036291">
    <property type="entry name" value="NAD(P)-bd_dom_sf"/>
</dbReference>
<dbReference type="EMBL" id="JBHTBS010000003">
    <property type="protein sequence ID" value="MFC7337147.1"/>
    <property type="molecule type" value="Genomic_DNA"/>
</dbReference>
<comment type="caution">
    <text evidence="9">The sequence shown here is derived from an EMBL/GenBank/DDBJ whole genome shotgun (WGS) entry which is preliminary data.</text>
</comment>
<dbReference type="InterPro" id="IPR028939">
    <property type="entry name" value="P5C_Rdtase_cat_N"/>
</dbReference>
<comment type="function">
    <text evidence="4">Catalyzes the reduction of 1-pyrroline-5-carboxylate (PCA) to L-proline.</text>
</comment>
<dbReference type="PANTHER" id="PTHR11645">
    <property type="entry name" value="PYRROLINE-5-CARBOXYLATE REDUCTASE"/>
    <property type="match status" value="1"/>
</dbReference>
<dbReference type="EC" id="1.5.1.2" evidence="4 5"/>
<dbReference type="HAMAP" id="MF_01925">
    <property type="entry name" value="P5C_reductase"/>
    <property type="match status" value="1"/>
</dbReference>
<reference evidence="10" key="1">
    <citation type="journal article" date="2019" name="Int. J. Syst. Evol. Microbiol.">
        <title>The Global Catalogue of Microorganisms (GCM) 10K type strain sequencing project: providing services to taxonomists for standard genome sequencing and annotation.</title>
        <authorList>
            <consortium name="The Broad Institute Genomics Platform"/>
            <consortium name="The Broad Institute Genome Sequencing Center for Infectious Disease"/>
            <person name="Wu L."/>
            <person name="Ma J."/>
        </authorList>
    </citation>
    <scope>NUCLEOTIDE SEQUENCE [LARGE SCALE GENOMIC DNA]</scope>
    <source>
        <strain evidence="10">CGMCC 4.1467</strain>
    </source>
</reference>
<dbReference type="Gene3D" id="3.40.50.720">
    <property type="entry name" value="NAD(P)-binding Rossmann-like Domain"/>
    <property type="match status" value="1"/>
</dbReference>
<comment type="catalytic activity">
    <reaction evidence="4">
        <text>L-proline + NAD(+) = (S)-1-pyrroline-5-carboxylate + NADH + 2 H(+)</text>
        <dbReference type="Rhea" id="RHEA:14105"/>
        <dbReference type="ChEBI" id="CHEBI:15378"/>
        <dbReference type="ChEBI" id="CHEBI:17388"/>
        <dbReference type="ChEBI" id="CHEBI:57540"/>
        <dbReference type="ChEBI" id="CHEBI:57945"/>
        <dbReference type="ChEBI" id="CHEBI:60039"/>
        <dbReference type="EC" id="1.5.1.2"/>
    </reaction>
</comment>
<dbReference type="SUPFAM" id="SSF48179">
    <property type="entry name" value="6-phosphogluconate dehydrogenase C-terminal domain-like"/>
    <property type="match status" value="1"/>
</dbReference>
<evidence type="ECO:0000256" key="1">
    <source>
        <dbReference type="ARBA" id="ARBA00005525"/>
    </source>
</evidence>
<keyword evidence="4 6" id="KW-0641">Proline biosynthesis</keyword>
<organism evidence="9 10">
    <name type="scientific">Haloferula chungangensis</name>
    <dbReference type="NCBI Taxonomy" id="1048331"/>
    <lineage>
        <taxon>Bacteria</taxon>
        <taxon>Pseudomonadati</taxon>
        <taxon>Verrucomicrobiota</taxon>
        <taxon>Verrucomicrobiia</taxon>
        <taxon>Verrucomicrobiales</taxon>
        <taxon>Verrucomicrobiaceae</taxon>
        <taxon>Haloferula</taxon>
    </lineage>
</organism>
<dbReference type="GO" id="GO:0004735">
    <property type="term" value="F:pyrroline-5-carboxylate reductase activity"/>
    <property type="evidence" value="ECO:0007669"/>
    <property type="project" value="UniProtKB-EC"/>
</dbReference>
<comment type="catalytic activity">
    <reaction evidence="4 6">
        <text>L-proline + NADP(+) = (S)-1-pyrroline-5-carboxylate + NADPH + 2 H(+)</text>
        <dbReference type="Rhea" id="RHEA:14109"/>
        <dbReference type="ChEBI" id="CHEBI:15378"/>
        <dbReference type="ChEBI" id="CHEBI:17388"/>
        <dbReference type="ChEBI" id="CHEBI:57783"/>
        <dbReference type="ChEBI" id="CHEBI:58349"/>
        <dbReference type="ChEBI" id="CHEBI:60039"/>
        <dbReference type="EC" id="1.5.1.2"/>
    </reaction>
</comment>
<dbReference type="PANTHER" id="PTHR11645:SF0">
    <property type="entry name" value="PYRROLINE-5-CARBOXYLATE REDUCTASE 3"/>
    <property type="match status" value="1"/>
</dbReference>
<comment type="subcellular location">
    <subcellularLocation>
        <location evidence="4">Cytoplasm</location>
    </subcellularLocation>
</comment>
<keyword evidence="2 4" id="KW-0521">NADP</keyword>
<evidence type="ECO:0000313" key="9">
    <source>
        <dbReference type="EMBL" id="MFC7337147.1"/>
    </source>
</evidence>
<evidence type="ECO:0000313" key="10">
    <source>
        <dbReference type="Proteomes" id="UP001596472"/>
    </source>
</evidence>
<keyword evidence="3 4" id="KW-0560">Oxidoreductase</keyword>
<dbReference type="InterPro" id="IPR000304">
    <property type="entry name" value="Pyrroline-COOH_reductase"/>
</dbReference>
<keyword evidence="10" id="KW-1185">Reference proteome</keyword>
<protein>
    <recommendedName>
        <fullName evidence="4 5">Pyrroline-5-carboxylate reductase</fullName>
        <shortName evidence="4">P5C reductase</shortName>
        <shortName evidence="4">P5CR</shortName>
        <ecNumber evidence="4 5">1.5.1.2</ecNumber>
    </recommendedName>
    <alternativeName>
        <fullName evidence="4">PCA reductase</fullName>
    </alternativeName>
</protein>
<feature type="domain" description="Pyrroline-5-carboxylate reductase dimerisation" evidence="8">
    <location>
        <begin position="159"/>
        <end position="263"/>
    </location>
</feature>
<dbReference type="InterPro" id="IPR053790">
    <property type="entry name" value="P5CR-like_CS"/>
</dbReference>
<gene>
    <name evidence="4 9" type="primary">proC</name>
    <name evidence="9" type="ORF">ACFQY0_08155</name>
</gene>
<dbReference type="InterPro" id="IPR008927">
    <property type="entry name" value="6-PGluconate_DH-like_C_sf"/>
</dbReference>
<dbReference type="Pfam" id="PF03807">
    <property type="entry name" value="F420_oxidored"/>
    <property type="match status" value="1"/>
</dbReference>
<evidence type="ECO:0000256" key="2">
    <source>
        <dbReference type="ARBA" id="ARBA00022857"/>
    </source>
</evidence>
<dbReference type="RefSeq" id="WP_379711201.1">
    <property type="nucleotide sequence ID" value="NZ_JBHTBS010000003.1"/>
</dbReference>
<sequence length="266" mass="26902">MKLGVIGCGKMGSALIGGAIRAKAIEVSQVIGFDPYPAAAEAFTSATGAPTTAELANLTDCDTFLLATKPQTAADALHSLKESGVRDAALVSIAAGLTIEWLEKHSPEGFRIVRSMPNTPSLVGKGASAFARSSHANDNDAAFASKLLGSVGLAVEVPESMIDAVTGLSGSGPAYIYLAIEALTDGGVEVGLPREQALQLAAQTVLGAATMVLETGRPPAELRDNVTSPGGTTVAGLASLEKTGFRNSLIRAVAAATARATELGKG</sequence>
<keyword evidence="4" id="KW-0963">Cytoplasm</keyword>
<dbReference type="PIRSF" id="PIRSF000193">
    <property type="entry name" value="Pyrrol-5-carb_rd"/>
    <property type="match status" value="1"/>
</dbReference>
<dbReference type="NCBIfam" id="TIGR00112">
    <property type="entry name" value="proC"/>
    <property type="match status" value="1"/>
</dbReference>
<dbReference type="InterPro" id="IPR029036">
    <property type="entry name" value="P5CR_dimer"/>
</dbReference>